<organism evidence="3 4">
    <name type="scientific">Castellaniella defragrans</name>
    <name type="common">Alcaligenes defragrans</name>
    <dbReference type="NCBI Taxonomy" id="75697"/>
    <lineage>
        <taxon>Bacteria</taxon>
        <taxon>Pseudomonadati</taxon>
        <taxon>Pseudomonadota</taxon>
        <taxon>Betaproteobacteria</taxon>
        <taxon>Burkholderiales</taxon>
        <taxon>Alcaligenaceae</taxon>
        <taxon>Castellaniella</taxon>
    </lineage>
</organism>
<dbReference type="EMBL" id="JACHIB010000007">
    <property type="protein sequence ID" value="MBB6083440.1"/>
    <property type="molecule type" value="Genomic_DNA"/>
</dbReference>
<feature type="region of interest" description="Disordered" evidence="1">
    <location>
        <begin position="67"/>
        <end position="114"/>
    </location>
</feature>
<dbReference type="AlphaFoldDB" id="A0A7W9TMG8"/>
<dbReference type="RefSeq" id="WP_244978216.1">
    <property type="nucleotide sequence ID" value="NZ_JACHIB010000007.1"/>
</dbReference>
<dbReference type="Proteomes" id="UP000541136">
    <property type="component" value="Unassembled WGS sequence"/>
</dbReference>
<name>A0A7W9TMG8_CASDE</name>
<feature type="chain" id="PRO_5030511243" description="Copper resistance protein NlpE" evidence="2">
    <location>
        <begin position="28"/>
        <end position="238"/>
    </location>
</feature>
<sequence length="238" mass="24747">MIMPRALSPTIPRLLSLGLLALLAACAQQREPGFYDVSRGGTVSDARHRAQGDADTVAPAQLQFGFGADSQKKPAPESGAAAAQPAGTDAAPAAVQAATGQAAGRPAGPGHMPRELAETRSYLGTVACPAGQQACPARRMTLTLAPDGQWRARSAPLDGTAATAAMGCWHLVSTEPVRIVLQAGEQPHATLEFIQPNVLRLIRLDGQTPLLESRLTRQADIDPIQELAAKPAEACAGR</sequence>
<feature type="compositionally biased region" description="Low complexity" evidence="1">
    <location>
        <begin position="76"/>
        <end position="104"/>
    </location>
</feature>
<evidence type="ECO:0000256" key="1">
    <source>
        <dbReference type="SAM" id="MobiDB-lite"/>
    </source>
</evidence>
<feature type="signal peptide" evidence="2">
    <location>
        <begin position="1"/>
        <end position="27"/>
    </location>
</feature>
<evidence type="ECO:0000313" key="4">
    <source>
        <dbReference type="Proteomes" id="UP000541136"/>
    </source>
</evidence>
<protein>
    <recommendedName>
        <fullName evidence="5">Copper resistance protein NlpE</fullName>
    </recommendedName>
</protein>
<evidence type="ECO:0000256" key="2">
    <source>
        <dbReference type="SAM" id="SignalP"/>
    </source>
</evidence>
<accession>A0A7W9TMG8</accession>
<gene>
    <name evidence="3" type="ORF">HNR28_001478</name>
</gene>
<comment type="caution">
    <text evidence="3">The sequence shown here is derived from an EMBL/GenBank/DDBJ whole genome shotgun (WGS) entry which is preliminary data.</text>
</comment>
<evidence type="ECO:0000313" key="3">
    <source>
        <dbReference type="EMBL" id="MBB6083440.1"/>
    </source>
</evidence>
<reference evidence="3 4" key="1">
    <citation type="submission" date="2020-08" db="EMBL/GenBank/DDBJ databases">
        <title>Genomic Encyclopedia of Type Strains, Phase IV (KMG-IV): sequencing the most valuable type-strain genomes for metagenomic binning, comparative biology and taxonomic classification.</title>
        <authorList>
            <person name="Goeker M."/>
        </authorList>
    </citation>
    <scope>NUCLEOTIDE SEQUENCE [LARGE SCALE GENOMIC DNA]</scope>
    <source>
        <strain evidence="3 4">DSM 12141</strain>
    </source>
</reference>
<evidence type="ECO:0008006" key="5">
    <source>
        <dbReference type="Google" id="ProtNLM"/>
    </source>
</evidence>
<dbReference type="PROSITE" id="PS51257">
    <property type="entry name" value="PROKAR_LIPOPROTEIN"/>
    <property type="match status" value="1"/>
</dbReference>
<proteinExistence type="predicted"/>
<keyword evidence="2" id="KW-0732">Signal</keyword>